<dbReference type="Pfam" id="PF00672">
    <property type="entry name" value="HAMP"/>
    <property type="match status" value="1"/>
</dbReference>
<dbReference type="CDD" id="cd06225">
    <property type="entry name" value="HAMP"/>
    <property type="match status" value="1"/>
</dbReference>
<evidence type="ECO:0000313" key="3">
    <source>
        <dbReference type="EMBL" id="QSQ13112.1"/>
    </source>
</evidence>
<dbReference type="PANTHER" id="PTHR43081">
    <property type="entry name" value="ADENYLATE CYCLASE, TERMINAL-DIFFERENTIATION SPECIFIC-RELATED"/>
    <property type="match status" value="1"/>
</dbReference>
<dbReference type="InterPro" id="IPR003660">
    <property type="entry name" value="HAMP_dom"/>
</dbReference>
<dbReference type="Gene3D" id="6.10.340.10">
    <property type="match status" value="1"/>
</dbReference>
<dbReference type="Gene3D" id="3.30.70.1230">
    <property type="entry name" value="Nucleotide cyclase"/>
    <property type="match status" value="1"/>
</dbReference>
<dbReference type="Proteomes" id="UP000663090">
    <property type="component" value="Chromosome"/>
</dbReference>
<organism evidence="3 4">
    <name type="scientific">Myxococcus landrumensis</name>
    <dbReference type="NCBI Taxonomy" id="2813577"/>
    <lineage>
        <taxon>Bacteria</taxon>
        <taxon>Pseudomonadati</taxon>
        <taxon>Myxococcota</taxon>
        <taxon>Myxococcia</taxon>
        <taxon>Myxococcales</taxon>
        <taxon>Cystobacterineae</taxon>
        <taxon>Myxococcaceae</taxon>
        <taxon>Myxococcus</taxon>
    </lineage>
</organism>
<dbReference type="EMBL" id="CP071091">
    <property type="protein sequence ID" value="QSQ13112.1"/>
    <property type="molecule type" value="Genomic_DNA"/>
</dbReference>
<evidence type="ECO:0000313" key="4">
    <source>
        <dbReference type="Proteomes" id="UP000663090"/>
    </source>
</evidence>
<reference evidence="3 4" key="1">
    <citation type="submission" date="2021-02" db="EMBL/GenBank/DDBJ databases">
        <title>De Novo genome assembly of isolated myxobacteria.</title>
        <authorList>
            <person name="Stevens D.C."/>
        </authorList>
    </citation>
    <scope>NUCLEOTIDE SEQUENCE [LARGE SCALE GENOMIC DNA]</scope>
    <source>
        <strain evidence="3 4">SCHIC003</strain>
    </source>
</reference>
<feature type="domain" description="Guanylate cyclase" evidence="1">
    <location>
        <begin position="423"/>
        <end position="555"/>
    </location>
</feature>
<dbReference type="SMART" id="SM00304">
    <property type="entry name" value="HAMP"/>
    <property type="match status" value="1"/>
</dbReference>
<dbReference type="SMART" id="SM00044">
    <property type="entry name" value="CYCc"/>
    <property type="match status" value="1"/>
</dbReference>
<dbReference type="PROSITE" id="PS50885">
    <property type="entry name" value="HAMP"/>
    <property type="match status" value="1"/>
</dbReference>
<dbReference type="RefSeq" id="WP_206714817.1">
    <property type="nucleotide sequence ID" value="NZ_CP071091.1"/>
</dbReference>
<accession>A0ABX7N312</accession>
<evidence type="ECO:0000259" key="2">
    <source>
        <dbReference type="PROSITE" id="PS50885"/>
    </source>
</evidence>
<sequence>MTLTRKLILAFVALAGASLISALVLTTLAVESAAKQKIASDLERTLEAFQQLSRASQERIRDVAEARTLDRSFKDMSLSVNSVDDEAGLGDATSETKGILFAREVIVSADTEAFGWSRDAAVPWAFFNASGRLVYTHADPEQLGEQPLDIPLLAAALERGPTSALWSPAQLQKLPFTFVAPGQVREGDLLLVHAQPAYGANRGRMGVVLSGQWVKDVLLGDPLAPRTPGPQMADTRARFALRAEDGATASQLPPGTTLDCHGLKPGETRDVHLGDTHYLVRGGTLSGVDGTRLGEVFVLRDFDAEITPVLQRFRRWLVPTAVGIALFALAAAVFMARGLASPLVQLEAAAGRVRLGDLTVEVPVRGTDEVGRVAQSFNEMVSGLRQRDQIKGLFKRYLAPQVVDELIKNPEKAAPGGERKLLTVLFSDLVGFTSLSEQLSPEELVALLNTYFEQATHVLTKHGATLDKFIGDAIMCFWNAPLPLEDHAARACLTALDLVAVVDRLSPLFEARGLPRLDCRIGINTGHAVAGNLGSSAAQDYTVIGDTVNLASRLEGAAKVYGTRTLVAEETLLATHGAVVARELDLLRVKGRQHPVRVFELVGAAGTPPPAHLARFAEGLALYRARRFTEARAAFLASPDDVPSQRFAARCDSLEATPPPEDWDGVFTLDSK</sequence>
<dbReference type="SUPFAM" id="SSF55073">
    <property type="entry name" value="Nucleotide cyclase"/>
    <property type="match status" value="1"/>
</dbReference>
<protein>
    <submittedName>
        <fullName evidence="3">Adenylate/guanylate cyclase domain-containing protein</fullName>
    </submittedName>
</protein>
<gene>
    <name evidence="3" type="ORF">JY572_32940</name>
</gene>
<keyword evidence="4" id="KW-1185">Reference proteome</keyword>
<evidence type="ECO:0000259" key="1">
    <source>
        <dbReference type="PROSITE" id="PS50125"/>
    </source>
</evidence>
<proteinExistence type="predicted"/>
<dbReference type="PANTHER" id="PTHR43081:SF1">
    <property type="entry name" value="ADENYLATE CYCLASE, TERMINAL-DIFFERENTIATION SPECIFIC"/>
    <property type="match status" value="1"/>
</dbReference>
<name>A0ABX7N312_9BACT</name>
<dbReference type="CDD" id="cd07302">
    <property type="entry name" value="CHD"/>
    <property type="match status" value="1"/>
</dbReference>
<dbReference type="SUPFAM" id="SSF158472">
    <property type="entry name" value="HAMP domain-like"/>
    <property type="match status" value="1"/>
</dbReference>
<dbReference type="InterPro" id="IPR029787">
    <property type="entry name" value="Nucleotide_cyclase"/>
</dbReference>
<dbReference type="InterPro" id="IPR001054">
    <property type="entry name" value="A/G_cyclase"/>
</dbReference>
<feature type="domain" description="HAMP" evidence="2">
    <location>
        <begin position="337"/>
        <end position="389"/>
    </location>
</feature>
<dbReference type="InterPro" id="IPR050697">
    <property type="entry name" value="Adenylyl/Guanylyl_Cyclase_3/4"/>
</dbReference>
<dbReference type="PROSITE" id="PS50125">
    <property type="entry name" value="GUANYLATE_CYCLASE_2"/>
    <property type="match status" value="1"/>
</dbReference>
<dbReference type="Pfam" id="PF00211">
    <property type="entry name" value="Guanylate_cyc"/>
    <property type="match status" value="1"/>
</dbReference>